<accession>A0A4S8KR03</accession>
<evidence type="ECO:0000313" key="2">
    <source>
        <dbReference type="Proteomes" id="UP000297245"/>
    </source>
</evidence>
<feature type="non-terminal residue" evidence="1">
    <location>
        <position position="1"/>
    </location>
</feature>
<evidence type="ECO:0000313" key="1">
    <source>
        <dbReference type="EMBL" id="THU78177.1"/>
    </source>
</evidence>
<dbReference type="Proteomes" id="UP000297245">
    <property type="component" value="Unassembled WGS sequence"/>
</dbReference>
<reference evidence="1 2" key="1">
    <citation type="journal article" date="2019" name="Nat. Ecol. Evol.">
        <title>Megaphylogeny resolves global patterns of mushroom evolution.</title>
        <authorList>
            <person name="Varga T."/>
            <person name="Krizsan K."/>
            <person name="Foldi C."/>
            <person name="Dima B."/>
            <person name="Sanchez-Garcia M."/>
            <person name="Sanchez-Ramirez S."/>
            <person name="Szollosi G.J."/>
            <person name="Szarkandi J.G."/>
            <person name="Papp V."/>
            <person name="Albert L."/>
            <person name="Andreopoulos W."/>
            <person name="Angelini C."/>
            <person name="Antonin V."/>
            <person name="Barry K.W."/>
            <person name="Bougher N.L."/>
            <person name="Buchanan P."/>
            <person name="Buyck B."/>
            <person name="Bense V."/>
            <person name="Catcheside P."/>
            <person name="Chovatia M."/>
            <person name="Cooper J."/>
            <person name="Damon W."/>
            <person name="Desjardin D."/>
            <person name="Finy P."/>
            <person name="Geml J."/>
            <person name="Haridas S."/>
            <person name="Hughes K."/>
            <person name="Justo A."/>
            <person name="Karasinski D."/>
            <person name="Kautmanova I."/>
            <person name="Kiss B."/>
            <person name="Kocsube S."/>
            <person name="Kotiranta H."/>
            <person name="LaButti K.M."/>
            <person name="Lechner B.E."/>
            <person name="Liimatainen K."/>
            <person name="Lipzen A."/>
            <person name="Lukacs Z."/>
            <person name="Mihaltcheva S."/>
            <person name="Morgado L.N."/>
            <person name="Niskanen T."/>
            <person name="Noordeloos M.E."/>
            <person name="Ohm R.A."/>
            <person name="Ortiz-Santana B."/>
            <person name="Ovrebo C."/>
            <person name="Racz N."/>
            <person name="Riley R."/>
            <person name="Savchenko A."/>
            <person name="Shiryaev A."/>
            <person name="Soop K."/>
            <person name="Spirin V."/>
            <person name="Szebenyi C."/>
            <person name="Tomsovsky M."/>
            <person name="Tulloss R.E."/>
            <person name="Uehling J."/>
            <person name="Grigoriev I.V."/>
            <person name="Vagvolgyi C."/>
            <person name="Papp T."/>
            <person name="Martin F.M."/>
            <person name="Miettinen O."/>
            <person name="Hibbett D.S."/>
            <person name="Nagy L.G."/>
        </authorList>
    </citation>
    <scope>NUCLEOTIDE SEQUENCE [LARGE SCALE GENOMIC DNA]</scope>
    <source>
        <strain evidence="1 2">CBS 962.96</strain>
    </source>
</reference>
<name>A0A4S8KR03_DENBC</name>
<dbReference type="OrthoDB" id="3237746at2759"/>
<sequence length="81" mass="9814">DVDIQMAYAEQQRLDGYDAIVRHAIKRKRVFDKRVLKRHPGEVMFKKGQLVQIYRSDLDYTFRTERKLIPKWSPPKRVVER</sequence>
<protein>
    <submittedName>
        <fullName evidence="1">Uncharacterized protein</fullName>
    </submittedName>
</protein>
<dbReference type="EMBL" id="ML180246">
    <property type="protein sequence ID" value="THU78177.1"/>
    <property type="molecule type" value="Genomic_DNA"/>
</dbReference>
<gene>
    <name evidence="1" type="ORF">K435DRAFT_611554</name>
</gene>
<organism evidence="1 2">
    <name type="scientific">Dendrothele bispora (strain CBS 962.96)</name>
    <dbReference type="NCBI Taxonomy" id="1314807"/>
    <lineage>
        <taxon>Eukaryota</taxon>
        <taxon>Fungi</taxon>
        <taxon>Dikarya</taxon>
        <taxon>Basidiomycota</taxon>
        <taxon>Agaricomycotina</taxon>
        <taxon>Agaricomycetes</taxon>
        <taxon>Agaricomycetidae</taxon>
        <taxon>Agaricales</taxon>
        <taxon>Agaricales incertae sedis</taxon>
        <taxon>Dendrothele</taxon>
    </lineage>
</organism>
<keyword evidence="2" id="KW-1185">Reference proteome</keyword>
<proteinExistence type="predicted"/>
<feature type="non-terminal residue" evidence="1">
    <location>
        <position position="81"/>
    </location>
</feature>
<dbReference type="AlphaFoldDB" id="A0A4S8KR03"/>